<evidence type="ECO:0000313" key="1">
    <source>
        <dbReference type="EMBL" id="KFD62419.1"/>
    </source>
</evidence>
<organism evidence="1">
    <name type="scientific">Trichuris suis</name>
    <name type="common">pig whipworm</name>
    <dbReference type="NCBI Taxonomy" id="68888"/>
    <lineage>
        <taxon>Eukaryota</taxon>
        <taxon>Metazoa</taxon>
        <taxon>Ecdysozoa</taxon>
        <taxon>Nematoda</taxon>
        <taxon>Enoplea</taxon>
        <taxon>Dorylaimia</taxon>
        <taxon>Trichinellida</taxon>
        <taxon>Trichuridae</taxon>
        <taxon>Trichuris</taxon>
    </lineage>
</organism>
<dbReference type="EMBL" id="KL367596">
    <property type="protein sequence ID" value="KFD62419.1"/>
    <property type="molecule type" value="Genomic_DNA"/>
</dbReference>
<reference evidence="1" key="1">
    <citation type="journal article" date="2014" name="Nat. Genet.">
        <title>Genome and transcriptome of the porcine whipworm Trichuris suis.</title>
        <authorList>
            <person name="Jex A.R."/>
            <person name="Nejsum P."/>
            <person name="Schwarz E.M."/>
            <person name="Hu L."/>
            <person name="Young N.D."/>
            <person name="Hall R.S."/>
            <person name="Korhonen P.K."/>
            <person name="Liao S."/>
            <person name="Thamsborg S."/>
            <person name="Xia J."/>
            <person name="Xu P."/>
            <person name="Wang S."/>
            <person name="Scheerlinck J.P."/>
            <person name="Hofmann A."/>
            <person name="Sternberg P.W."/>
            <person name="Wang J."/>
            <person name="Gasser R.B."/>
        </authorList>
    </citation>
    <scope>NUCLEOTIDE SEQUENCE [LARGE SCALE GENOMIC DNA]</scope>
    <source>
        <strain evidence="1">DCEP-RM93F</strain>
    </source>
</reference>
<sequence length="126" mass="13610">MRLPINSRAMALRPCCHVLHPPSENQPLTALRLDPTAFTPDRFDIPQLAQSQFVFRPAHSHVQNTTQFPQILSASGDANDSPILLGSASDVKFTSCFGFAPFTQQVGGAFLNRLAGIALSSAFLSV</sequence>
<gene>
    <name evidence="1" type="ORF">M514_25427</name>
</gene>
<dbReference type="Proteomes" id="UP000030758">
    <property type="component" value="Unassembled WGS sequence"/>
</dbReference>
<accession>A0A085MYX3</accession>
<name>A0A085MYX3_9BILA</name>
<protein>
    <submittedName>
        <fullName evidence="1">Uncharacterized protein</fullName>
    </submittedName>
</protein>
<proteinExistence type="predicted"/>
<dbReference type="AlphaFoldDB" id="A0A085MYX3"/>